<evidence type="ECO:0000256" key="1">
    <source>
        <dbReference type="SAM" id="MobiDB-lite"/>
    </source>
</evidence>
<sequence length="290" mass="32838">MTCLFCNVEWLSTKYSNHGFMKRGSDASVLYSGVILCIAVIGTGISELVKPLLLQKKLASSCLTYIQDEAASPICSQYSPTAKKLNSSFWWKWYEPLSNRLGKEYLLYIYGSIHALSADVVSNGNDFETSTMRLGADVFMYSSSPVKDGKSSATTVLSNFNFKLGNVHQQTIFHVIDADVAYHILLRRKWLNHHYLIGSKMHQCIKGYWQDKEVFNPDTKAPFEKNAVRYTESSFFDELTDEGEGVLSRPVGLRLPHCEEYAKDDKASGEPSFKRTRRGGRRKRWRPGGS</sequence>
<proteinExistence type="predicted"/>
<organism evidence="3 4">
    <name type="scientific">Corchorus olitorius</name>
    <dbReference type="NCBI Taxonomy" id="93759"/>
    <lineage>
        <taxon>Eukaryota</taxon>
        <taxon>Viridiplantae</taxon>
        <taxon>Streptophyta</taxon>
        <taxon>Embryophyta</taxon>
        <taxon>Tracheophyta</taxon>
        <taxon>Spermatophyta</taxon>
        <taxon>Magnoliopsida</taxon>
        <taxon>eudicotyledons</taxon>
        <taxon>Gunneridae</taxon>
        <taxon>Pentapetalae</taxon>
        <taxon>rosids</taxon>
        <taxon>malvids</taxon>
        <taxon>Malvales</taxon>
        <taxon>Malvaceae</taxon>
        <taxon>Grewioideae</taxon>
        <taxon>Apeibeae</taxon>
        <taxon>Corchorus</taxon>
    </lineage>
</organism>
<keyword evidence="2" id="KW-0812">Transmembrane</keyword>
<keyword evidence="2" id="KW-0472">Membrane</keyword>
<reference evidence="4" key="1">
    <citation type="submission" date="2013-09" db="EMBL/GenBank/DDBJ databases">
        <title>Corchorus olitorius genome sequencing.</title>
        <authorList>
            <person name="Alam M."/>
            <person name="Haque M.S."/>
            <person name="Islam M.S."/>
            <person name="Emdad E.M."/>
            <person name="Islam M.M."/>
            <person name="Ahmed B."/>
            <person name="Halim A."/>
            <person name="Hossen Q.M.M."/>
            <person name="Hossain M.Z."/>
            <person name="Ahmed R."/>
            <person name="Khan M.M."/>
            <person name="Islam R."/>
            <person name="Rashid M.M."/>
            <person name="Khan S.A."/>
            <person name="Rahman M.S."/>
            <person name="Alam M."/>
            <person name="Yahiya A.S."/>
            <person name="Khan M.S."/>
            <person name="Azam M.S."/>
            <person name="Haque T."/>
            <person name="Lashkar M.Z.H."/>
            <person name="Akhand A.I."/>
            <person name="Morshed G."/>
            <person name="Roy S."/>
            <person name="Uddin K.S."/>
            <person name="Rabeya T."/>
            <person name="Hossain A.S."/>
            <person name="Chowdhury A."/>
            <person name="Snigdha A.R."/>
            <person name="Mortoza M.S."/>
            <person name="Matin S.A."/>
            <person name="Hoque S.M.E."/>
            <person name="Islam M.K."/>
            <person name="Roy D.K."/>
            <person name="Haider R."/>
            <person name="Moosa M.M."/>
            <person name="Elias S.M."/>
            <person name="Hasan A.M."/>
            <person name="Jahan S."/>
            <person name="Shafiuddin M."/>
            <person name="Mahmood N."/>
            <person name="Shommy N.S."/>
        </authorList>
    </citation>
    <scope>NUCLEOTIDE SEQUENCE [LARGE SCALE GENOMIC DNA]</scope>
    <source>
        <strain evidence="4">cv. O-4</strain>
    </source>
</reference>
<dbReference type="AlphaFoldDB" id="A0A1R3G794"/>
<name>A0A1R3G794_9ROSI</name>
<evidence type="ECO:0000313" key="4">
    <source>
        <dbReference type="Proteomes" id="UP000187203"/>
    </source>
</evidence>
<keyword evidence="4" id="KW-1185">Reference proteome</keyword>
<feature type="compositionally biased region" description="Basic residues" evidence="1">
    <location>
        <begin position="274"/>
        <end position="290"/>
    </location>
</feature>
<gene>
    <name evidence="3" type="ORF">COLO4_36616</name>
</gene>
<dbReference type="EMBL" id="AWUE01023390">
    <property type="protein sequence ID" value="OMO53965.1"/>
    <property type="molecule type" value="Genomic_DNA"/>
</dbReference>
<comment type="caution">
    <text evidence="3">The sequence shown here is derived from an EMBL/GenBank/DDBJ whole genome shotgun (WGS) entry which is preliminary data.</text>
</comment>
<accession>A0A1R3G794</accession>
<dbReference type="OrthoDB" id="1736143at2759"/>
<dbReference type="Proteomes" id="UP000187203">
    <property type="component" value="Unassembled WGS sequence"/>
</dbReference>
<feature type="transmembrane region" description="Helical" evidence="2">
    <location>
        <begin position="29"/>
        <end position="49"/>
    </location>
</feature>
<evidence type="ECO:0000313" key="3">
    <source>
        <dbReference type="EMBL" id="OMO53965.1"/>
    </source>
</evidence>
<evidence type="ECO:0000256" key="2">
    <source>
        <dbReference type="SAM" id="Phobius"/>
    </source>
</evidence>
<protein>
    <submittedName>
        <fullName evidence="3">Uncharacterized protein</fullName>
    </submittedName>
</protein>
<feature type="region of interest" description="Disordered" evidence="1">
    <location>
        <begin position="263"/>
        <end position="290"/>
    </location>
</feature>
<keyword evidence="2" id="KW-1133">Transmembrane helix</keyword>
<dbReference type="STRING" id="93759.A0A1R3G794"/>